<proteinExistence type="predicted"/>
<dbReference type="Proteomes" id="UP000054928">
    <property type="component" value="Unassembled WGS sequence"/>
</dbReference>
<reference evidence="3" key="1">
    <citation type="submission" date="2014-09" db="EMBL/GenBank/DDBJ databases">
        <authorList>
            <person name="Sharma Rahul"/>
            <person name="Thines Marco"/>
        </authorList>
    </citation>
    <scope>NUCLEOTIDE SEQUENCE [LARGE SCALE GENOMIC DNA]</scope>
</reference>
<evidence type="ECO:0000313" key="2">
    <source>
        <dbReference type="EMBL" id="CEG38957.1"/>
    </source>
</evidence>
<dbReference type="RefSeq" id="XP_024575326.1">
    <property type="nucleotide sequence ID" value="XM_024724450.1"/>
</dbReference>
<name>A0A0P1AEF2_PLAHL</name>
<accession>A0A0P1AEF2</accession>
<evidence type="ECO:0000313" key="3">
    <source>
        <dbReference type="Proteomes" id="UP000054928"/>
    </source>
</evidence>
<dbReference type="EMBL" id="CCYD01000322">
    <property type="protein sequence ID" value="CEG38957.1"/>
    <property type="molecule type" value="Genomic_DNA"/>
</dbReference>
<sequence>MFSFSLLSGLKDQTSTQGRLTKAKRWGTPKTRSTLGDMRLIVHISICYHKYHGLQEAAKVLTD</sequence>
<dbReference type="AlphaFoldDB" id="A0A0P1AEF2"/>
<feature type="region of interest" description="Disordered" evidence="1">
    <location>
        <begin position="1"/>
        <end position="26"/>
    </location>
</feature>
<organism evidence="2 3">
    <name type="scientific">Plasmopara halstedii</name>
    <name type="common">Downy mildew of sunflower</name>
    <dbReference type="NCBI Taxonomy" id="4781"/>
    <lineage>
        <taxon>Eukaryota</taxon>
        <taxon>Sar</taxon>
        <taxon>Stramenopiles</taxon>
        <taxon>Oomycota</taxon>
        <taxon>Peronosporomycetes</taxon>
        <taxon>Peronosporales</taxon>
        <taxon>Peronosporaceae</taxon>
        <taxon>Plasmopara</taxon>
    </lineage>
</organism>
<protein>
    <submittedName>
        <fullName evidence="2">Uncharacterized protein</fullName>
    </submittedName>
</protein>
<keyword evidence="3" id="KW-1185">Reference proteome</keyword>
<evidence type="ECO:0000256" key="1">
    <source>
        <dbReference type="SAM" id="MobiDB-lite"/>
    </source>
</evidence>
<dbReference type="GeneID" id="36404055"/>